<organism evidence="1 2">
    <name type="scientific">Armillaria ostoyae</name>
    <name type="common">Armillaria root rot fungus</name>
    <dbReference type="NCBI Taxonomy" id="47428"/>
    <lineage>
        <taxon>Eukaryota</taxon>
        <taxon>Fungi</taxon>
        <taxon>Dikarya</taxon>
        <taxon>Basidiomycota</taxon>
        <taxon>Agaricomycotina</taxon>
        <taxon>Agaricomycetes</taxon>
        <taxon>Agaricomycetidae</taxon>
        <taxon>Agaricales</taxon>
        <taxon>Marasmiineae</taxon>
        <taxon>Physalacriaceae</taxon>
        <taxon>Armillaria</taxon>
    </lineage>
</organism>
<protein>
    <submittedName>
        <fullName evidence="1">Uncharacterized protein</fullName>
    </submittedName>
</protein>
<accession>A0A284S4N7</accession>
<evidence type="ECO:0000313" key="1">
    <source>
        <dbReference type="EMBL" id="SJL15936.1"/>
    </source>
</evidence>
<name>A0A284S4N7_ARMOS</name>
<keyword evidence="2" id="KW-1185">Reference proteome</keyword>
<dbReference type="AlphaFoldDB" id="A0A284S4N7"/>
<dbReference type="EMBL" id="FUEG01000031">
    <property type="protein sequence ID" value="SJL15936.1"/>
    <property type="molecule type" value="Genomic_DNA"/>
</dbReference>
<evidence type="ECO:0000313" key="2">
    <source>
        <dbReference type="Proteomes" id="UP000219338"/>
    </source>
</evidence>
<reference evidence="2" key="1">
    <citation type="journal article" date="2017" name="Nat. Ecol. Evol.">
        <title>Genome expansion and lineage-specific genetic innovations in the forest pathogenic fungi Armillaria.</title>
        <authorList>
            <person name="Sipos G."/>
            <person name="Prasanna A.N."/>
            <person name="Walter M.C."/>
            <person name="O'Connor E."/>
            <person name="Balint B."/>
            <person name="Krizsan K."/>
            <person name="Kiss B."/>
            <person name="Hess J."/>
            <person name="Varga T."/>
            <person name="Slot J."/>
            <person name="Riley R."/>
            <person name="Boka B."/>
            <person name="Rigling D."/>
            <person name="Barry K."/>
            <person name="Lee J."/>
            <person name="Mihaltcheva S."/>
            <person name="LaButti K."/>
            <person name="Lipzen A."/>
            <person name="Waldron R."/>
            <person name="Moloney N.M."/>
            <person name="Sperisen C."/>
            <person name="Kredics L."/>
            <person name="Vagvoelgyi C."/>
            <person name="Patrignani A."/>
            <person name="Fitzpatrick D."/>
            <person name="Nagy I."/>
            <person name="Doyle S."/>
            <person name="Anderson J.B."/>
            <person name="Grigoriev I.V."/>
            <person name="Gueldener U."/>
            <person name="Muensterkoetter M."/>
            <person name="Nagy L.G."/>
        </authorList>
    </citation>
    <scope>NUCLEOTIDE SEQUENCE [LARGE SCALE GENOMIC DNA]</scope>
    <source>
        <strain evidence="2">C18/9</strain>
    </source>
</reference>
<gene>
    <name evidence="1" type="ORF">ARMOST_19448</name>
</gene>
<sequence>MSGISRLHSYLIPYPAVVMICRREFENCTAPPKSYEIRCARLPESDPNDHYLIDYPPALYHHAIPLFSFLTPGLKRMGMTTVFR</sequence>
<proteinExistence type="predicted"/>
<dbReference type="Proteomes" id="UP000219338">
    <property type="component" value="Unassembled WGS sequence"/>
</dbReference>